<dbReference type="CDD" id="cd01558">
    <property type="entry name" value="D-AAT_like"/>
    <property type="match status" value="1"/>
</dbReference>
<reference evidence="3" key="1">
    <citation type="journal article" date="2019" name="Int. J. Syst. Evol. Microbiol.">
        <title>The Global Catalogue of Microorganisms (GCM) 10K type strain sequencing project: providing services to taxonomists for standard genome sequencing and annotation.</title>
        <authorList>
            <consortium name="The Broad Institute Genomics Platform"/>
            <consortium name="The Broad Institute Genome Sequencing Center for Infectious Disease"/>
            <person name="Wu L."/>
            <person name="Ma J."/>
        </authorList>
    </citation>
    <scope>NUCLEOTIDE SEQUENCE [LARGE SCALE GENOMIC DNA]</scope>
    <source>
        <strain evidence="3">LMG 29247</strain>
    </source>
</reference>
<dbReference type="InterPro" id="IPR050571">
    <property type="entry name" value="Class-IV_PLP-Dep_Aminotrnsfr"/>
</dbReference>
<protein>
    <submittedName>
        <fullName evidence="2">D-amino acid aminotransferase</fullName>
    </submittedName>
</protein>
<dbReference type="InterPro" id="IPR036038">
    <property type="entry name" value="Aminotransferase-like"/>
</dbReference>
<dbReference type="PANTHER" id="PTHR42743">
    <property type="entry name" value="AMINO-ACID AMINOTRANSFERASE"/>
    <property type="match status" value="1"/>
</dbReference>
<comment type="similarity">
    <text evidence="1">Belongs to the class-IV pyridoxal-phosphate-dependent aminotransferase family.</text>
</comment>
<organism evidence="2 3">
    <name type="scientific">Ottowia flava</name>
    <dbReference type="NCBI Taxonomy" id="2675430"/>
    <lineage>
        <taxon>Bacteria</taxon>
        <taxon>Pseudomonadati</taxon>
        <taxon>Pseudomonadota</taxon>
        <taxon>Betaproteobacteria</taxon>
        <taxon>Burkholderiales</taxon>
        <taxon>Comamonadaceae</taxon>
        <taxon>Ottowia</taxon>
    </lineage>
</organism>
<dbReference type="InterPro" id="IPR043131">
    <property type="entry name" value="BCAT-like_N"/>
</dbReference>
<proteinExistence type="inferred from homology"/>
<dbReference type="Gene3D" id="3.30.470.10">
    <property type="match status" value="1"/>
</dbReference>
<gene>
    <name evidence="2" type="ORF">ACFSF0_18860</name>
</gene>
<dbReference type="Gene3D" id="3.20.10.10">
    <property type="entry name" value="D-amino Acid Aminotransferase, subunit A, domain 2"/>
    <property type="match status" value="1"/>
</dbReference>
<dbReference type="InterPro" id="IPR043132">
    <property type="entry name" value="BCAT-like_C"/>
</dbReference>
<keyword evidence="3" id="KW-1185">Reference proteome</keyword>
<dbReference type="InterPro" id="IPR001544">
    <property type="entry name" value="Aminotrans_IV"/>
</dbReference>
<dbReference type="GO" id="GO:0008483">
    <property type="term" value="F:transaminase activity"/>
    <property type="evidence" value="ECO:0007669"/>
    <property type="project" value="UniProtKB-KW"/>
</dbReference>
<evidence type="ECO:0000256" key="1">
    <source>
        <dbReference type="ARBA" id="ARBA00009320"/>
    </source>
</evidence>
<accession>A0ABW4L279</accession>
<dbReference type="SUPFAM" id="SSF56752">
    <property type="entry name" value="D-aminoacid aminotransferase-like PLP-dependent enzymes"/>
    <property type="match status" value="1"/>
</dbReference>
<keyword evidence="2" id="KW-0808">Transferase</keyword>
<evidence type="ECO:0000313" key="2">
    <source>
        <dbReference type="EMBL" id="MFD1712663.1"/>
    </source>
</evidence>
<name>A0ABW4L279_9BURK</name>
<keyword evidence="2" id="KW-0032">Aminotransferase</keyword>
<sequence length="312" mass="34497">MASHPADQLPELPCYLNGEITPMRDARISPFDRGFIFGDGVYEGISFYGHPGHALQPYRFDQHMARLERSLGETRITNPNTRDQWRQIAIDLVAAYADSAGAVAKKDSADWPQDWFYYFQVTRGVALRDHPMLEGLTPTVFATCLPMKAPTAEQRTRGVACVTADDFRWQKAHIKSISLLGAVFSRQISYEQGALETVMFRDGLLSEAAASNVWVVKNGTVMGPPKNNLVLEGIRYGAIEELCREAGIPFELRALPRDEVLAADELMLSSATKEVLPITTLDGRPVGSGQPGPVYAKLYAGYQRAKDALFNA</sequence>
<dbReference type="PANTHER" id="PTHR42743:SF10">
    <property type="entry name" value="D-ALANINE AMINOTRANSFERASE"/>
    <property type="match status" value="1"/>
</dbReference>
<comment type="caution">
    <text evidence="2">The sequence shown here is derived from an EMBL/GenBank/DDBJ whole genome shotgun (WGS) entry which is preliminary data.</text>
</comment>
<dbReference type="Pfam" id="PF01063">
    <property type="entry name" value="Aminotran_4"/>
    <property type="match status" value="1"/>
</dbReference>
<dbReference type="EMBL" id="JBHUEJ010000045">
    <property type="protein sequence ID" value="MFD1712663.1"/>
    <property type="molecule type" value="Genomic_DNA"/>
</dbReference>
<dbReference type="Proteomes" id="UP001597304">
    <property type="component" value="Unassembled WGS sequence"/>
</dbReference>
<dbReference type="RefSeq" id="WP_147913640.1">
    <property type="nucleotide sequence ID" value="NZ_JBHUEJ010000045.1"/>
</dbReference>
<evidence type="ECO:0000313" key="3">
    <source>
        <dbReference type="Proteomes" id="UP001597304"/>
    </source>
</evidence>